<dbReference type="RefSeq" id="WP_136259846.1">
    <property type="nucleotide sequence ID" value="NZ_MWIO01000067.1"/>
</dbReference>
<dbReference type="Gene3D" id="2.40.50.100">
    <property type="match status" value="1"/>
</dbReference>
<protein>
    <recommendedName>
        <fullName evidence="4">YknX-like C-terminal permuted SH3-like domain-containing protein</fullName>
    </recommendedName>
</protein>
<dbReference type="PANTHER" id="PTHR32347">
    <property type="entry name" value="EFFLUX SYSTEM COMPONENT YKNX-RELATED"/>
    <property type="match status" value="1"/>
</dbReference>
<keyword evidence="6" id="KW-1185">Reference proteome</keyword>
<evidence type="ECO:0000259" key="4">
    <source>
        <dbReference type="Pfam" id="PF25989"/>
    </source>
</evidence>
<dbReference type="Proteomes" id="UP000306317">
    <property type="component" value="Unassembled WGS sequence"/>
</dbReference>
<evidence type="ECO:0000256" key="1">
    <source>
        <dbReference type="ARBA" id="ARBA00004196"/>
    </source>
</evidence>
<dbReference type="PANTHER" id="PTHR32347:SF29">
    <property type="entry name" value="UPF0194 MEMBRANE PROTEIN YBHG"/>
    <property type="match status" value="1"/>
</dbReference>
<dbReference type="Gene3D" id="1.10.287.470">
    <property type="entry name" value="Helix hairpin bin"/>
    <property type="match status" value="1"/>
</dbReference>
<evidence type="ECO:0000256" key="2">
    <source>
        <dbReference type="ARBA" id="ARBA00023054"/>
    </source>
</evidence>
<dbReference type="InterPro" id="IPR050465">
    <property type="entry name" value="UPF0194_transport"/>
</dbReference>
<name>A0A4S3K9W1_9GAMM</name>
<comment type="subcellular location">
    <subcellularLocation>
        <location evidence="1">Cell envelope</location>
    </subcellularLocation>
</comment>
<feature type="coiled-coil region" evidence="3">
    <location>
        <begin position="154"/>
        <end position="181"/>
    </location>
</feature>
<evidence type="ECO:0000313" key="6">
    <source>
        <dbReference type="Proteomes" id="UP000306317"/>
    </source>
</evidence>
<proteinExistence type="predicted"/>
<keyword evidence="2 3" id="KW-0175">Coiled coil</keyword>
<evidence type="ECO:0000313" key="5">
    <source>
        <dbReference type="EMBL" id="THD05086.1"/>
    </source>
</evidence>
<dbReference type="SUPFAM" id="SSF111369">
    <property type="entry name" value="HlyD-like secretion proteins"/>
    <property type="match status" value="1"/>
</dbReference>
<dbReference type="Gene3D" id="2.40.420.20">
    <property type="match status" value="1"/>
</dbReference>
<dbReference type="OrthoDB" id="9791520at2"/>
<dbReference type="EMBL" id="MWIO01000067">
    <property type="protein sequence ID" value="THD05086.1"/>
    <property type="molecule type" value="Genomic_DNA"/>
</dbReference>
<gene>
    <name evidence="5" type="ORF">B1991_16795</name>
</gene>
<accession>A0A4S3K9W1</accession>
<organism evidence="5 6">
    <name type="scientific">Rhodanobacter lindaniclasticus</name>
    <dbReference type="NCBI Taxonomy" id="75310"/>
    <lineage>
        <taxon>Bacteria</taxon>
        <taxon>Pseudomonadati</taxon>
        <taxon>Pseudomonadota</taxon>
        <taxon>Gammaproteobacteria</taxon>
        <taxon>Lysobacterales</taxon>
        <taxon>Rhodanobacteraceae</taxon>
        <taxon>Rhodanobacter</taxon>
    </lineage>
</organism>
<dbReference type="AlphaFoldDB" id="A0A4S3K9W1"/>
<dbReference type="Pfam" id="PF25989">
    <property type="entry name" value="YknX_C"/>
    <property type="match status" value="1"/>
</dbReference>
<evidence type="ECO:0000256" key="3">
    <source>
        <dbReference type="SAM" id="Coils"/>
    </source>
</evidence>
<dbReference type="GO" id="GO:0030313">
    <property type="term" value="C:cell envelope"/>
    <property type="evidence" value="ECO:0007669"/>
    <property type="project" value="UniProtKB-SubCell"/>
</dbReference>
<reference evidence="5 6" key="1">
    <citation type="submission" date="2017-02" db="EMBL/GenBank/DDBJ databases">
        <title>Whole genome sequencing of Rhodanobacter lindaniclasticus DSM 17932.</title>
        <authorList>
            <person name="Kumar S."/>
            <person name="Patil P."/>
            <person name="Patil P.B."/>
        </authorList>
    </citation>
    <scope>NUCLEOTIDE SEQUENCE [LARGE SCALE GENOMIC DNA]</scope>
    <source>
        <strain evidence="5 6">DSM 17932</strain>
    </source>
</reference>
<feature type="domain" description="YknX-like C-terminal permuted SH3-like" evidence="4">
    <location>
        <begin position="326"/>
        <end position="393"/>
    </location>
</feature>
<comment type="caution">
    <text evidence="5">The sequence shown here is derived from an EMBL/GenBank/DDBJ whole genome shotgun (WGS) entry which is preliminary data.</text>
</comment>
<dbReference type="Gene3D" id="2.40.30.170">
    <property type="match status" value="1"/>
</dbReference>
<feature type="coiled-coil region" evidence="3">
    <location>
        <begin position="102"/>
        <end position="129"/>
    </location>
</feature>
<sequence>MSVKRHRWIVAAVAVAAIAAAAWWALQTAPRSLDVAAVTRGPLVQRFEEEGRTQLPRRWLLSAPIAGTLRRIDLLQGDAVKAGQVVAVIEPLQGALLDPANRTRLLAEEQAAQASMQAAQQRLAAAQADAGLAARDALRMRTLGASGVVSVAALDEVEARLARAQAAAAAAQAERRAAGQQRAALTALLSGQGRSGGQVVELRAPIDGVVLHRFQESTAPVQAGQSLLELGDLRQLEVMVQALSQQAIALRPGSPARILRWGGADALPARVTRIEPGGFTKISALGVEEQRTLVWLDITAPRAQWASLGDGYRVEVEFEVGRRPDVLQVPSSALFRDGRRWAVYRVVGGRARLTVVTPGMQGDGATEIMAGLRQGEQVVAYPDDRIVDGLRVRPLAASP</sequence>
<dbReference type="InterPro" id="IPR058637">
    <property type="entry name" value="YknX-like_C"/>
</dbReference>